<keyword evidence="2" id="KW-1185">Reference proteome</keyword>
<dbReference type="RefSeq" id="WP_070013480.1">
    <property type="nucleotide sequence ID" value="NZ_LJGS01000044.1"/>
</dbReference>
<dbReference type="EMBL" id="LJGT01000039">
    <property type="protein sequence ID" value="OEU89005.1"/>
    <property type="molecule type" value="Genomic_DNA"/>
</dbReference>
<organism evidence="1 2">
    <name type="scientific">Streptomyces abyssalis</name>
    <dbReference type="NCBI Taxonomy" id="933944"/>
    <lineage>
        <taxon>Bacteria</taxon>
        <taxon>Bacillati</taxon>
        <taxon>Actinomycetota</taxon>
        <taxon>Actinomycetes</taxon>
        <taxon>Kitasatosporales</taxon>
        <taxon>Streptomycetaceae</taxon>
        <taxon>Streptomyces</taxon>
    </lineage>
</organism>
<dbReference type="Proteomes" id="UP000176087">
    <property type="component" value="Unassembled WGS sequence"/>
</dbReference>
<evidence type="ECO:0000313" key="2">
    <source>
        <dbReference type="Proteomes" id="UP000176087"/>
    </source>
</evidence>
<sequence>MSDCPYCGWPDDEPVRNLSEHPTGDGVLFWTRCACGSVQARVLTGGTVRIVTRGKPAGPRTAAPRTGTRVDC</sequence>
<protein>
    <submittedName>
        <fullName evidence="1">Uncharacterized protein</fullName>
    </submittedName>
</protein>
<accession>A0A1E7JMA8</accession>
<comment type="caution">
    <text evidence="1">The sequence shown here is derived from an EMBL/GenBank/DDBJ whole genome shotgun (WGS) entry which is preliminary data.</text>
</comment>
<gene>
    <name evidence="1" type="ORF">AN215_14690</name>
</gene>
<evidence type="ECO:0000313" key="1">
    <source>
        <dbReference type="EMBL" id="OEU89005.1"/>
    </source>
</evidence>
<name>A0A1E7JMA8_9ACTN</name>
<reference evidence="1 2" key="1">
    <citation type="journal article" date="2016" name="Front. Microbiol.">
        <title>Comparative Genomics Analysis of Streptomyces Species Reveals Their Adaptation to the Marine Environment and Their Diversity at the Genomic Level.</title>
        <authorList>
            <person name="Tian X."/>
            <person name="Zhang Z."/>
            <person name="Yang T."/>
            <person name="Chen M."/>
            <person name="Li J."/>
            <person name="Chen F."/>
            <person name="Yang J."/>
            <person name="Li W."/>
            <person name="Zhang B."/>
            <person name="Zhang Z."/>
            <person name="Wu J."/>
            <person name="Zhang C."/>
            <person name="Long L."/>
            <person name="Xiao J."/>
        </authorList>
    </citation>
    <scope>NUCLEOTIDE SEQUENCE [LARGE SCALE GENOMIC DNA]</scope>
    <source>
        <strain evidence="1 2">SCSIO 10390</strain>
    </source>
</reference>
<dbReference type="AlphaFoldDB" id="A0A1E7JMA8"/>
<proteinExistence type="predicted"/>
<dbReference type="OrthoDB" id="3579625at2"/>